<keyword evidence="2" id="KW-1185">Reference proteome</keyword>
<dbReference type="EMBL" id="BGPR01004710">
    <property type="protein sequence ID" value="GBN02517.1"/>
    <property type="molecule type" value="Genomic_DNA"/>
</dbReference>
<protein>
    <submittedName>
        <fullName evidence="1">Uncharacterized protein</fullName>
    </submittedName>
</protein>
<dbReference type="AlphaFoldDB" id="A0A4Y2KLR6"/>
<evidence type="ECO:0000313" key="1">
    <source>
        <dbReference type="EMBL" id="GBN02517.1"/>
    </source>
</evidence>
<evidence type="ECO:0000313" key="2">
    <source>
        <dbReference type="Proteomes" id="UP000499080"/>
    </source>
</evidence>
<comment type="caution">
    <text evidence="1">The sequence shown here is derived from an EMBL/GenBank/DDBJ whole genome shotgun (WGS) entry which is preliminary data.</text>
</comment>
<sequence length="110" mass="12473">MTPFALNSATEHLETARTVPWLFWRLICLDSLDFVLVGQSASGGHQLVLTLRIPENDDDALLEAALEKRKRFSNCRLSHLRSQSYSFTSCLRRPPCSPGISFQLNLLRIN</sequence>
<proteinExistence type="predicted"/>
<gene>
    <name evidence="1" type="ORF">AVEN_31187_1</name>
</gene>
<reference evidence="1 2" key="1">
    <citation type="journal article" date="2019" name="Sci. Rep.">
        <title>Orb-weaving spider Araneus ventricosus genome elucidates the spidroin gene catalogue.</title>
        <authorList>
            <person name="Kono N."/>
            <person name="Nakamura H."/>
            <person name="Ohtoshi R."/>
            <person name="Moran D.A.P."/>
            <person name="Shinohara A."/>
            <person name="Yoshida Y."/>
            <person name="Fujiwara M."/>
            <person name="Mori M."/>
            <person name="Tomita M."/>
            <person name="Arakawa K."/>
        </authorList>
    </citation>
    <scope>NUCLEOTIDE SEQUENCE [LARGE SCALE GENOMIC DNA]</scope>
</reference>
<dbReference type="Proteomes" id="UP000499080">
    <property type="component" value="Unassembled WGS sequence"/>
</dbReference>
<accession>A0A4Y2KLR6</accession>
<organism evidence="1 2">
    <name type="scientific">Araneus ventricosus</name>
    <name type="common">Orbweaver spider</name>
    <name type="synonym">Epeira ventricosa</name>
    <dbReference type="NCBI Taxonomy" id="182803"/>
    <lineage>
        <taxon>Eukaryota</taxon>
        <taxon>Metazoa</taxon>
        <taxon>Ecdysozoa</taxon>
        <taxon>Arthropoda</taxon>
        <taxon>Chelicerata</taxon>
        <taxon>Arachnida</taxon>
        <taxon>Araneae</taxon>
        <taxon>Araneomorphae</taxon>
        <taxon>Entelegynae</taxon>
        <taxon>Araneoidea</taxon>
        <taxon>Araneidae</taxon>
        <taxon>Araneus</taxon>
    </lineage>
</organism>
<name>A0A4Y2KLR6_ARAVE</name>